<dbReference type="PANTHER" id="PTHR37038">
    <property type="entry name" value="TRANSCRIPTIONAL REGULATOR-RELATED"/>
    <property type="match status" value="1"/>
</dbReference>
<evidence type="ECO:0000313" key="3">
    <source>
        <dbReference type="Proteomes" id="UP000051739"/>
    </source>
</evidence>
<dbReference type="InterPro" id="IPR001387">
    <property type="entry name" value="Cro/C1-type_HTH"/>
</dbReference>
<gene>
    <name evidence="2" type="ORF">FC60_GL000770</name>
</gene>
<organism evidence="2 3">
    <name type="scientific">Limosilactobacillus gastricus DSM 16045</name>
    <dbReference type="NCBI Taxonomy" id="1423749"/>
    <lineage>
        <taxon>Bacteria</taxon>
        <taxon>Bacillati</taxon>
        <taxon>Bacillota</taxon>
        <taxon>Bacilli</taxon>
        <taxon>Lactobacillales</taxon>
        <taxon>Lactobacillaceae</taxon>
        <taxon>Limosilactobacillus</taxon>
    </lineage>
</organism>
<dbReference type="EMBL" id="AZFN01000002">
    <property type="protein sequence ID" value="KRM03449.1"/>
    <property type="molecule type" value="Genomic_DNA"/>
</dbReference>
<dbReference type="InterPro" id="IPR053163">
    <property type="entry name" value="HTH-type_regulator_Rgg"/>
</dbReference>
<dbReference type="Gene3D" id="1.25.40.10">
    <property type="entry name" value="Tetratricopeptide repeat domain"/>
    <property type="match status" value="1"/>
</dbReference>
<evidence type="ECO:0000259" key="1">
    <source>
        <dbReference type="PROSITE" id="PS50943"/>
    </source>
</evidence>
<evidence type="ECO:0000313" key="2">
    <source>
        <dbReference type="EMBL" id="KRM03449.1"/>
    </source>
</evidence>
<dbReference type="SMART" id="SM00530">
    <property type="entry name" value="HTH_XRE"/>
    <property type="match status" value="1"/>
</dbReference>
<dbReference type="InterPro" id="IPR010982">
    <property type="entry name" value="Lambda_DNA-bd_dom_sf"/>
</dbReference>
<dbReference type="PROSITE" id="PS50943">
    <property type="entry name" value="HTH_CROC1"/>
    <property type="match status" value="1"/>
</dbReference>
<dbReference type="PATRIC" id="fig|1423749.3.peg.774"/>
<dbReference type="SUPFAM" id="SSF48452">
    <property type="entry name" value="TPR-like"/>
    <property type="match status" value="1"/>
</dbReference>
<feature type="domain" description="HTH cro/C1-type" evidence="1">
    <location>
        <begin position="8"/>
        <end position="61"/>
    </location>
</feature>
<reference evidence="2 3" key="1">
    <citation type="journal article" date="2015" name="Genome Announc.">
        <title>Expanding the biotechnology potential of lactobacilli through comparative genomics of 213 strains and associated genera.</title>
        <authorList>
            <person name="Sun Z."/>
            <person name="Harris H.M."/>
            <person name="McCann A."/>
            <person name="Guo C."/>
            <person name="Argimon S."/>
            <person name="Zhang W."/>
            <person name="Yang X."/>
            <person name="Jeffery I.B."/>
            <person name="Cooney J.C."/>
            <person name="Kagawa T.F."/>
            <person name="Liu W."/>
            <person name="Song Y."/>
            <person name="Salvetti E."/>
            <person name="Wrobel A."/>
            <person name="Rasinkangas P."/>
            <person name="Parkhill J."/>
            <person name="Rea M.C."/>
            <person name="O'Sullivan O."/>
            <person name="Ritari J."/>
            <person name="Douillard F.P."/>
            <person name="Paul Ross R."/>
            <person name="Yang R."/>
            <person name="Briner A.E."/>
            <person name="Felis G.E."/>
            <person name="de Vos W.M."/>
            <person name="Barrangou R."/>
            <person name="Klaenhammer T.R."/>
            <person name="Caufield P.W."/>
            <person name="Cui Y."/>
            <person name="Zhang H."/>
            <person name="O'Toole P.W."/>
        </authorList>
    </citation>
    <scope>NUCLEOTIDE SEQUENCE [LARGE SCALE GENOMIC DNA]</scope>
    <source>
        <strain evidence="2 3">DSM 16045</strain>
    </source>
</reference>
<proteinExistence type="predicted"/>
<dbReference type="SUPFAM" id="SSF47413">
    <property type="entry name" value="lambda repressor-like DNA-binding domains"/>
    <property type="match status" value="1"/>
</dbReference>
<dbReference type="AlphaFoldDB" id="A0A0R1VK90"/>
<comment type="caution">
    <text evidence="2">The sequence shown here is derived from an EMBL/GenBank/DDBJ whole genome shotgun (WGS) entry which is preliminary data.</text>
</comment>
<dbReference type="GO" id="GO:0003677">
    <property type="term" value="F:DNA binding"/>
    <property type="evidence" value="ECO:0007669"/>
    <property type="project" value="InterPro"/>
</dbReference>
<sequence length="275" mass="31280">MYIKGEEVKKIRKSLGLSQIELAAGICSQATISLIEKENRLPKSSTLTKICDRLQIPIGQVIVYDHQTMQQNLDQLAKELMVGEVDQVETAMGNIIFDDLTSKEEQFVYQVYSGLAKLRAGKNKEATFEFQNLLGQAYQADFSTYIPLVMYGNGLTYLVNEDHRYADGIFDNIYQSLRNVTLRTSYWKVILYAGLASSMLEMQKPGRALEMIKVACETARELDSLYPMSGLFLIKAQVERALKKEEESQADFKTAQQLADLNHQTYVQQQLNQFN</sequence>
<dbReference type="InterPro" id="IPR011990">
    <property type="entry name" value="TPR-like_helical_dom_sf"/>
</dbReference>
<accession>A0A0R1VK90</accession>
<keyword evidence="3" id="KW-1185">Reference proteome</keyword>
<dbReference type="Pfam" id="PF01381">
    <property type="entry name" value="HTH_3"/>
    <property type="match status" value="1"/>
</dbReference>
<dbReference type="CDD" id="cd00093">
    <property type="entry name" value="HTH_XRE"/>
    <property type="match status" value="1"/>
</dbReference>
<dbReference type="PANTHER" id="PTHR37038:SF14">
    <property type="entry name" value="TRANSCRIPTIONAL ACTIVATOR"/>
    <property type="match status" value="1"/>
</dbReference>
<name>A0A0R1VK90_9LACO</name>
<protein>
    <recommendedName>
        <fullName evidence="1">HTH cro/C1-type domain-containing protein</fullName>
    </recommendedName>
</protein>
<dbReference type="RefSeq" id="WP_056936648.1">
    <property type="nucleotide sequence ID" value="NZ_AZFN01000002.1"/>
</dbReference>
<dbReference type="Proteomes" id="UP000051739">
    <property type="component" value="Unassembled WGS sequence"/>
</dbReference>